<evidence type="ECO:0000313" key="3">
    <source>
        <dbReference type="Proteomes" id="UP000095333"/>
    </source>
</evidence>
<dbReference type="Proteomes" id="UP000408523">
    <property type="component" value="Unassembled WGS sequence"/>
</dbReference>
<name>A0A174MQ23_PHOVU</name>
<protein>
    <submittedName>
        <fullName evidence="1">Uncharacterized protein</fullName>
    </submittedName>
</protein>
<organism evidence="1 3">
    <name type="scientific">Phocaeicola vulgatus</name>
    <name type="common">Bacteroides vulgatus</name>
    <dbReference type="NCBI Taxonomy" id="821"/>
    <lineage>
        <taxon>Bacteria</taxon>
        <taxon>Pseudomonadati</taxon>
        <taxon>Bacteroidota</taxon>
        <taxon>Bacteroidia</taxon>
        <taxon>Bacteroidales</taxon>
        <taxon>Bacteroidaceae</taxon>
        <taxon>Phocaeicola</taxon>
    </lineage>
</organism>
<reference evidence="1 3" key="1">
    <citation type="submission" date="2015-09" db="EMBL/GenBank/DDBJ databases">
        <authorList>
            <consortium name="Pathogen Informatics"/>
        </authorList>
    </citation>
    <scope>NUCLEOTIDE SEQUENCE [LARGE SCALE GENOMIC DNA]</scope>
    <source>
        <strain evidence="1 3">2789STDY5834842</strain>
    </source>
</reference>
<proteinExistence type="predicted"/>
<dbReference type="AlphaFoldDB" id="A0A174MQ23"/>
<dbReference type="EMBL" id="CYZI01000046">
    <property type="protein sequence ID" value="CUP37386.1"/>
    <property type="molecule type" value="Genomic_DNA"/>
</dbReference>
<evidence type="ECO:0000313" key="1">
    <source>
        <dbReference type="EMBL" id="CUP37386.1"/>
    </source>
</evidence>
<sequence length="291" mass="33607">MFSLLFFATQKLYEQYKPMKKEYINYRIIADKELLEFLRSEEEDRFSKMDALCDLLDKAAGENRESLTYFGTAVTLRKGQFVTTVSNLARQWKWHRATTRSFLDALEGFGMARIDAHKKFFLITMNYTLPETEGLQPRMMSPEEERINKWICGYLCLEEMAESAVQFITTTEHILSMPVTDNGAGVGERLHKLFAHVILQRTNLFPANPTLSVTLERMYSEVCHRDLAIFLQLLASAGLNLLGGQRPELAQYLPLLITDKASEDLRLLWEYYVPYFEGINQEKAGKTPQTD</sequence>
<dbReference type="Proteomes" id="UP000095333">
    <property type="component" value="Unassembled WGS sequence"/>
</dbReference>
<accession>A0A174MQ23</accession>
<evidence type="ECO:0000313" key="4">
    <source>
        <dbReference type="Proteomes" id="UP000408523"/>
    </source>
</evidence>
<reference evidence="2 4" key="2">
    <citation type="journal article" date="2019" name="Nat. Commun.">
        <title>Gram positive-like bacteriocins with broad spectrum anti-Bacteroidales activity encoded on mobile elements of the human gut microbiota.</title>
        <authorList>
            <person name="Bechon N."/>
            <person name="Coyne M.J.Jr."/>
            <person name="Laclare-Mceneany V."/>
            <person name="Chatzidaki-Livanis M."/>
            <person name="Ghigo J.-M."/>
            <person name="Comstock L.E."/>
        </authorList>
    </citation>
    <scope>NUCLEOTIDE SEQUENCE [LARGE SCALE GENOMIC DNA]</scope>
    <source>
        <strain evidence="2 4">CL01T12C17</strain>
    </source>
</reference>
<dbReference type="EMBL" id="RWHZ01000023">
    <property type="protein sequence ID" value="TSE48744.1"/>
    <property type="molecule type" value="Genomic_DNA"/>
</dbReference>
<gene>
    <name evidence="2" type="ORF">EH214_02027</name>
    <name evidence="1" type="ORF">ERS852457_03976</name>
</gene>
<evidence type="ECO:0000313" key="2">
    <source>
        <dbReference type="EMBL" id="TSE48744.1"/>
    </source>
</evidence>